<sequence>MENKRKSKSRSPPARTARGGAFRRPEAAPSLFSAPFSFASSSTLSLSLPCLGFCIWRLGGFNLRCREALFRRCSARFGCAWRRCRLTSLLWRVVLMALLAGGERRVEVVRWFLLGVSGELLLFIDSLDCSGGSSNSEGSLLSLTASACWGYGVGSWSVT</sequence>
<comment type="caution">
    <text evidence="2">The sequence shown here is derived from an EMBL/GenBank/DDBJ whole genome shotgun (WGS) entry which is preliminary data.</text>
</comment>
<dbReference type="EMBL" id="JAAMPC010000004">
    <property type="protein sequence ID" value="KAG2315300.1"/>
    <property type="molecule type" value="Genomic_DNA"/>
</dbReference>
<evidence type="ECO:0000313" key="3">
    <source>
        <dbReference type="Proteomes" id="UP000886595"/>
    </source>
</evidence>
<proteinExistence type="predicted"/>
<dbReference type="Proteomes" id="UP000886595">
    <property type="component" value="Unassembled WGS sequence"/>
</dbReference>
<reference evidence="2 3" key="1">
    <citation type="submission" date="2020-02" db="EMBL/GenBank/DDBJ databases">
        <authorList>
            <person name="Ma Q."/>
            <person name="Huang Y."/>
            <person name="Song X."/>
            <person name="Pei D."/>
        </authorList>
    </citation>
    <scope>NUCLEOTIDE SEQUENCE [LARGE SCALE GENOMIC DNA]</scope>
    <source>
        <strain evidence="2">Sxm20200214</strain>
        <tissue evidence="2">Leaf</tissue>
    </source>
</reference>
<organism evidence="2 3">
    <name type="scientific">Brassica carinata</name>
    <name type="common">Ethiopian mustard</name>
    <name type="synonym">Abyssinian cabbage</name>
    <dbReference type="NCBI Taxonomy" id="52824"/>
    <lineage>
        <taxon>Eukaryota</taxon>
        <taxon>Viridiplantae</taxon>
        <taxon>Streptophyta</taxon>
        <taxon>Embryophyta</taxon>
        <taxon>Tracheophyta</taxon>
        <taxon>Spermatophyta</taxon>
        <taxon>Magnoliopsida</taxon>
        <taxon>eudicotyledons</taxon>
        <taxon>Gunneridae</taxon>
        <taxon>Pentapetalae</taxon>
        <taxon>rosids</taxon>
        <taxon>malvids</taxon>
        <taxon>Brassicales</taxon>
        <taxon>Brassicaceae</taxon>
        <taxon>Brassiceae</taxon>
        <taxon>Brassica</taxon>
    </lineage>
</organism>
<keyword evidence="3" id="KW-1185">Reference proteome</keyword>
<evidence type="ECO:0000313" key="2">
    <source>
        <dbReference type="EMBL" id="KAG2315300.1"/>
    </source>
</evidence>
<accession>A0A8X7VQW5</accession>
<feature type="region of interest" description="Disordered" evidence="1">
    <location>
        <begin position="1"/>
        <end position="23"/>
    </location>
</feature>
<dbReference type="AlphaFoldDB" id="A0A8X7VQW5"/>
<gene>
    <name evidence="2" type="ORF">Bca52824_018422</name>
</gene>
<protein>
    <submittedName>
        <fullName evidence="2">Uncharacterized protein</fullName>
    </submittedName>
</protein>
<name>A0A8X7VQW5_BRACI</name>
<evidence type="ECO:0000256" key="1">
    <source>
        <dbReference type="SAM" id="MobiDB-lite"/>
    </source>
</evidence>